<dbReference type="EMBL" id="WHNW01000001">
    <property type="protein sequence ID" value="MPV85243.1"/>
    <property type="molecule type" value="Genomic_DNA"/>
</dbReference>
<feature type="chain" id="PRO_5026864806" evidence="1">
    <location>
        <begin position="19"/>
        <end position="94"/>
    </location>
</feature>
<evidence type="ECO:0000313" key="3">
    <source>
        <dbReference type="Proteomes" id="UP000471298"/>
    </source>
</evidence>
<evidence type="ECO:0000256" key="1">
    <source>
        <dbReference type="SAM" id="SignalP"/>
    </source>
</evidence>
<protein>
    <submittedName>
        <fullName evidence="2">Uncharacterized protein</fullName>
    </submittedName>
</protein>
<sequence>MKKILLLVLVTAISISNAEEKLFDQNLEKLKITFSAPESTDNPLAIYFNGILYDNPVDVLTVDINEKVIDENDKEIDRFNQLDVRFLRVVYSIF</sequence>
<accession>A0A6N7ETH7</accession>
<feature type="signal peptide" evidence="1">
    <location>
        <begin position="1"/>
        <end position="18"/>
    </location>
</feature>
<organism evidence="2 3">
    <name type="scientific">Ostreibacterium oceani</name>
    <dbReference type="NCBI Taxonomy" id="2654998"/>
    <lineage>
        <taxon>Bacteria</taxon>
        <taxon>Pseudomonadati</taxon>
        <taxon>Pseudomonadota</taxon>
        <taxon>Gammaproteobacteria</taxon>
        <taxon>Cardiobacteriales</taxon>
        <taxon>Ostreibacteriaceae</taxon>
        <taxon>Ostreibacterium</taxon>
    </lineage>
</organism>
<keyword evidence="1" id="KW-0732">Signal</keyword>
<dbReference type="Proteomes" id="UP000471298">
    <property type="component" value="Unassembled WGS sequence"/>
</dbReference>
<dbReference type="InParanoid" id="A0A6N7ETH7"/>
<dbReference type="AlphaFoldDB" id="A0A6N7ETH7"/>
<proteinExistence type="predicted"/>
<gene>
    <name evidence="2" type="ORF">GCU85_00665</name>
</gene>
<dbReference type="RefSeq" id="WP_152808304.1">
    <property type="nucleotide sequence ID" value="NZ_WHNW01000001.1"/>
</dbReference>
<reference evidence="2 3" key="1">
    <citation type="submission" date="2019-10" db="EMBL/GenBank/DDBJ databases">
        <title>Cardiobacteriales fam. a chemoheterotrophic member of the order Cardiobacteriales, and proposal of Cardiobacteriales fam. nov.</title>
        <authorList>
            <person name="Wang C."/>
        </authorList>
    </citation>
    <scope>NUCLEOTIDE SEQUENCE [LARGE SCALE GENOMIC DNA]</scope>
    <source>
        <strain evidence="2 3">ML27</strain>
    </source>
</reference>
<name>A0A6N7ETH7_9GAMM</name>
<keyword evidence="3" id="KW-1185">Reference proteome</keyword>
<comment type="caution">
    <text evidence="2">The sequence shown here is derived from an EMBL/GenBank/DDBJ whole genome shotgun (WGS) entry which is preliminary data.</text>
</comment>
<evidence type="ECO:0000313" key="2">
    <source>
        <dbReference type="EMBL" id="MPV85243.1"/>
    </source>
</evidence>